<evidence type="ECO:0000256" key="1">
    <source>
        <dbReference type="SAM" id="MobiDB-lite"/>
    </source>
</evidence>
<dbReference type="EMBL" id="MU839828">
    <property type="protein sequence ID" value="KAK1759855.1"/>
    <property type="molecule type" value="Genomic_DNA"/>
</dbReference>
<gene>
    <name evidence="2" type="ORF">QBC47DRAFT_116899</name>
</gene>
<proteinExistence type="predicted"/>
<keyword evidence="3" id="KW-1185">Reference proteome</keyword>
<name>A0AAJ0FG82_9PEZI</name>
<sequence length="237" mass="25947">MENYRMIRAEATPCPKWSPEPQLSANSSSAAADDTQPESPPRPLQPPRRHAQSISAPLRTPTSIRNLVTEPRTRAFLQNSVFAVRRRAAGEQIVVQTTVRDGFAVSGGPPSPQRRSSQFLSSSASRSRDSDIKRRAYSGCAACETTRLRQALGGFMRHGRQLCVEGGVGLEPPRVRVCNNPSSWLKCVLQHFFRLASPGRPSLSETPDSAQVRPANPISSILRCRQLSGSSLSCEKL</sequence>
<feature type="compositionally biased region" description="Low complexity" evidence="1">
    <location>
        <begin position="113"/>
        <end position="125"/>
    </location>
</feature>
<comment type="caution">
    <text evidence="2">The sequence shown here is derived from an EMBL/GenBank/DDBJ whole genome shotgun (WGS) entry which is preliminary data.</text>
</comment>
<feature type="compositionally biased region" description="Polar residues" evidence="1">
    <location>
        <begin position="52"/>
        <end position="66"/>
    </location>
</feature>
<accession>A0AAJ0FG82</accession>
<feature type="region of interest" description="Disordered" evidence="1">
    <location>
        <begin position="102"/>
        <end position="131"/>
    </location>
</feature>
<reference evidence="2" key="1">
    <citation type="submission" date="2023-06" db="EMBL/GenBank/DDBJ databases">
        <title>Genome-scale phylogeny and comparative genomics of the fungal order Sordariales.</title>
        <authorList>
            <consortium name="Lawrence Berkeley National Laboratory"/>
            <person name="Hensen N."/>
            <person name="Bonometti L."/>
            <person name="Westerberg I."/>
            <person name="Brannstrom I.O."/>
            <person name="Guillou S."/>
            <person name="Cros-Aarteil S."/>
            <person name="Calhoun S."/>
            <person name="Haridas S."/>
            <person name="Kuo A."/>
            <person name="Mondo S."/>
            <person name="Pangilinan J."/>
            <person name="Riley R."/>
            <person name="Labutti K."/>
            <person name="Andreopoulos B."/>
            <person name="Lipzen A."/>
            <person name="Chen C."/>
            <person name="Yanf M."/>
            <person name="Daum C."/>
            <person name="Ng V."/>
            <person name="Clum A."/>
            <person name="Steindorff A."/>
            <person name="Ohm R."/>
            <person name="Martin F."/>
            <person name="Silar P."/>
            <person name="Natvig D."/>
            <person name="Lalanne C."/>
            <person name="Gautier V."/>
            <person name="Ament-Velasquez S.L."/>
            <person name="Kruys A."/>
            <person name="Hutchinson M.I."/>
            <person name="Powell A.J."/>
            <person name="Barry K."/>
            <person name="Miller A.N."/>
            <person name="Grigoriev I.V."/>
            <person name="Debuchy R."/>
            <person name="Gladieux P."/>
            <person name="Thoren M.H."/>
            <person name="Johannesson H."/>
        </authorList>
    </citation>
    <scope>NUCLEOTIDE SEQUENCE</scope>
    <source>
        <strain evidence="2">PSN4</strain>
    </source>
</reference>
<evidence type="ECO:0000313" key="3">
    <source>
        <dbReference type="Proteomes" id="UP001239445"/>
    </source>
</evidence>
<protein>
    <submittedName>
        <fullName evidence="2">Uncharacterized protein</fullName>
    </submittedName>
</protein>
<dbReference type="AlphaFoldDB" id="A0AAJ0FG82"/>
<dbReference type="Proteomes" id="UP001239445">
    <property type="component" value="Unassembled WGS sequence"/>
</dbReference>
<feature type="region of interest" description="Disordered" evidence="1">
    <location>
        <begin position="1"/>
        <end position="67"/>
    </location>
</feature>
<organism evidence="2 3">
    <name type="scientific">Echria macrotheca</name>
    <dbReference type="NCBI Taxonomy" id="438768"/>
    <lineage>
        <taxon>Eukaryota</taxon>
        <taxon>Fungi</taxon>
        <taxon>Dikarya</taxon>
        <taxon>Ascomycota</taxon>
        <taxon>Pezizomycotina</taxon>
        <taxon>Sordariomycetes</taxon>
        <taxon>Sordariomycetidae</taxon>
        <taxon>Sordariales</taxon>
        <taxon>Schizotheciaceae</taxon>
        <taxon>Echria</taxon>
    </lineage>
</organism>
<evidence type="ECO:0000313" key="2">
    <source>
        <dbReference type="EMBL" id="KAK1759855.1"/>
    </source>
</evidence>